<gene>
    <name evidence="16" type="ORF">PVAND_012737</name>
</gene>
<dbReference type="Gene3D" id="1.10.287.70">
    <property type="match status" value="1"/>
</dbReference>
<keyword evidence="17" id="KW-1185">Reference proteome</keyword>
<keyword evidence="13" id="KW-0732">Signal</keyword>
<dbReference type="AlphaFoldDB" id="A0A9J6CME3"/>
<dbReference type="InterPro" id="IPR052192">
    <property type="entry name" value="Insect_Ionotropic_Sensory_Rcpt"/>
</dbReference>
<dbReference type="GO" id="GO:0015276">
    <property type="term" value="F:ligand-gated monoatomic ion channel activity"/>
    <property type="evidence" value="ECO:0007669"/>
    <property type="project" value="InterPro"/>
</dbReference>
<evidence type="ECO:0000256" key="5">
    <source>
        <dbReference type="ARBA" id="ARBA00022989"/>
    </source>
</evidence>
<evidence type="ECO:0000256" key="6">
    <source>
        <dbReference type="ARBA" id="ARBA00023065"/>
    </source>
</evidence>
<name>A0A9J6CME3_POLVA</name>
<dbReference type="InterPro" id="IPR019594">
    <property type="entry name" value="Glu/Gly-bd"/>
</dbReference>
<keyword evidence="10" id="KW-1071">Ligand-gated ion channel</keyword>
<protein>
    <recommendedName>
        <fullName evidence="18">Ionotropic receptor</fullName>
    </recommendedName>
</protein>
<evidence type="ECO:0000256" key="3">
    <source>
        <dbReference type="ARBA" id="ARBA00022475"/>
    </source>
</evidence>
<feature type="chain" id="PRO_5039947820" description="Ionotropic receptor" evidence="13">
    <location>
        <begin position="18"/>
        <end position="621"/>
    </location>
</feature>
<comment type="subcellular location">
    <subcellularLocation>
        <location evidence="1">Cell membrane</location>
        <topology evidence="1">Multi-pass membrane protein</topology>
    </subcellularLocation>
</comment>
<evidence type="ECO:0000256" key="12">
    <source>
        <dbReference type="SAM" id="Phobius"/>
    </source>
</evidence>
<reference evidence="16" key="1">
    <citation type="submission" date="2021-03" db="EMBL/GenBank/DDBJ databases">
        <title>Chromosome level genome of the anhydrobiotic midge Polypedilum vanderplanki.</title>
        <authorList>
            <person name="Yoshida Y."/>
            <person name="Kikawada T."/>
            <person name="Gusev O."/>
        </authorList>
    </citation>
    <scope>NUCLEOTIDE SEQUENCE</scope>
    <source>
        <strain evidence="16">NIAS01</strain>
        <tissue evidence="16">Whole body or cell culture</tissue>
    </source>
</reference>
<dbReference type="InterPro" id="IPR056198">
    <property type="entry name" value="LBD_receptor"/>
</dbReference>
<keyword evidence="6" id="KW-0406">Ion transport</keyword>
<dbReference type="Gene3D" id="3.40.190.10">
    <property type="entry name" value="Periplasmic binding protein-like II"/>
    <property type="match status" value="1"/>
</dbReference>
<evidence type="ECO:0000256" key="2">
    <source>
        <dbReference type="ARBA" id="ARBA00022448"/>
    </source>
</evidence>
<dbReference type="EMBL" id="JADBJN010000001">
    <property type="protein sequence ID" value="KAG5683458.1"/>
    <property type="molecule type" value="Genomic_DNA"/>
</dbReference>
<proteinExistence type="predicted"/>
<feature type="domain" description="Putative ionotropic receptor ligand binding" evidence="15">
    <location>
        <begin position="94"/>
        <end position="198"/>
    </location>
</feature>
<comment type="caution">
    <text evidence="16">The sequence shown here is derived from an EMBL/GenBank/DDBJ whole genome shotgun (WGS) entry which is preliminary data.</text>
</comment>
<feature type="transmembrane region" description="Helical" evidence="12">
    <location>
        <begin position="575"/>
        <end position="601"/>
    </location>
</feature>
<dbReference type="OrthoDB" id="7739311at2759"/>
<evidence type="ECO:0000313" key="17">
    <source>
        <dbReference type="Proteomes" id="UP001107558"/>
    </source>
</evidence>
<evidence type="ECO:0000256" key="4">
    <source>
        <dbReference type="ARBA" id="ARBA00022692"/>
    </source>
</evidence>
<evidence type="ECO:0000256" key="9">
    <source>
        <dbReference type="ARBA" id="ARBA00023180"/>
    </source>
</evidence>
<sequence>MNVFMILFASLFVSIRCDKSKILQNKQRDELMEAFFEAFLLSANFSARIIGRTELFEQTEFSSLHVPYELWCTDFFTANKTEINSLSPSFINSVLFANNQEIFTIFSRENLKFFRLDGFYMLLSYSECSKNDDKIFEHLWKRQIFNVNLICKLNMEIFMTTFFPYQNSSCGTINSLVINKFSNHSWINKVIFPEKFKNLYNCQLRVASFYYSPITMREDLGNGTFRYYGSEMEILSGLAEALNFQINHNYVPASGMAGILLENGTSTGLLKQTIEGEMDMLMGFYYLTYLRTKFLSFSQSHYSVPLVIMIPLGKPYTPFEKLFNPLQFMVWIFLLITIILGLACIGVVNCQNDKIKNFVFGKDIRDPYMNFLNILLNGFQTKLPKRTFARTILMMFMMFCFILRTLYQGSLFQFLQSDDRNPEMATIDEMIEKNCIFYVRETLEHNIKNMSFYKKRKVVKYAEYPALIKRTRDSDFNGGIIMPLLEVITANQQTYRNYTYKVLKEYLFDVQIVCYFPKNFHLIDIINEKIAILKAAGLISMWMDKYVDKTFINIKPDTPGPKRLNIEHLYGGFELLFYGIIISVIAFFIEIINANISVKLFKNKSVNKKNKTRRQLFTYLD</sequence>
<evidence type="ECO:0000256" key="1">
    <source>
        <dbReference type="ARBA" id="ARBA00004651"/>
    </source>
</evidence>
<dbReference type="PANTHER" id="PTHR42643:SF30">
    <property type="entry name" value="IONOTROPIC RECEPTOR 40A-RELATED"/>
    <property type="match status" value="1"/>
</dbReference>
<feature type="domain" description="Ionotropic glutamate receptor L-glutamate and glycine-binding" evidence="14">
    <location>
        <begin position="204"/>
        <end position="311"/>
    </location>
</feature>
<dbReference type="GO" id="GO:0005886">
    <property type="term" value="C:plasma membrane"/>
    <property type="evidence" value="ECO:0007669"/>
    <property type="project" value="UniProtKB-SubCell"/>
</dbReference>
<evidence type="ECO:0000313" key="16">
    <source>
        <dbReference type="EMBL" id="KAG5683458.1"/>
    </source>
</evidence>
<keyword evidence="8" id="KW-0675">Receptor</keyword>
<keyword evidence="5 12" id="KW-1133">Transmembrane helix</keyword>
<evidence type="ECO:0000256" key="13">
    <source>
        <dbReference type="SAM" id="SignalP"/>
    </source>
</evidence>
<feature type="signal peptide" evidence="13">
    <location>
        <begin position="1"/>
        <end position="17"/>
    </location>
</feature>
<dbReference type="Pfam" id="PF24061">
    <property type="entry name" value="LBD_receptor"/>
    <property type="match status" value="1"/>
</dbReference>
<accession>A0A9J6CME3</accession>
<dbReference type="SUPFAM" id="SSF53850">
    <property type="entry name" value="Periplasmic binding protein-like II"/>
    <property type="match status" value="1"/>
</dbReference>
<keyword evidence="2" id="KW-0813">Transport</keyword>
<keyword evidence="7 12" id="KW-0472">Membrane</keyword>
<evidence type="ECO:0000256" key="7">
    <source>
        <dbReference type="ARBA" id="ARBA00023136"/>
    </source>
</evidence>
<evidence type="ECO:0000256" key="11">
    <source>
        <dbReference type="ARBA" id="ARBA00023303"/>
    </source>
</evidence>
<evidence type="ECO:0000256" key="10">
    <source>
        <dbReference type="ARBA" id="ARBA00023286"/>
    </source>
</evidence>
<evidence type="ECO:0000259" key="15">
    <source>
        <dbReference type="Pfam" id="PF24061"/>
    </source>
</evidence>
<evidence type="ECO:0000259" key="14">
    <source>
        <dbReference type="Pfam" id="PF10613"/>
    </source>
</evidence>
<keyword evidence="11" id="KW-0407">Ion channel</keyword>
<keyword evidence="4 12" id="KW-0812">Transmembrane</keyword>
<dbReference type="Proteomes" id="UP001107558">
    <property type="component" value="Chromosome 1"/>
</dbReference>
<organism evidence="16 17">
    <name type="scientific">Polypedilum vanderplanki</name>
    <name type="common">Sleeping chironomid midge</name>
    <dbReference type="NCBI Taxonomy" id="319348"/>
    <lineage>
        <taxon>Eukaryota</taxon>
        <taxon>Metazoa</taxon>
        <taxon>Ecdysozoa</taxon>
        <taxon>Arthropoda</taxon>
        <taxon>Hexapoda</taxon>
        <taxon>Insecta</taxon>
        <taxon>Pterygota</taxon>
        <taxon>Neoptera</taxon>
        <taxon>Endopterygota</taxon>
        <taxon>Diptera</taxon>
        <taxon>Nematocera</taxon>
        <taxon>Chironomoidea</taxon>
        <taxon>Chironomidae</taxon>
        <taxon>Chironominae</taxon>
        <taxon>Polypedilum</taxon>
        <taxon>Polypedilum</taxon>
    </lineage>
</organism>
<dbReference type="PANTHER" id="PTHR42643">
    <property type="entry name" value="IONOTROPIC RECEPTOR 20A-RELATED"/>
    <property type="match status" value="1"/>
</dbReference>
<dbReference type="Pfam" id="PF10613">
    <property type="entry name" value="Lig_chan-Glu_bd"/>
    <property type="match status" value="1"/>
</dbReference>
<keyword evidence="3" id="KW-1003">Cell membrane</keyword>
<feature type="transmembrane region" description="Helical" evidence="12">
    <location>
        <begin position="388"/>
        <end position="407"/>
    </location>
</feature>
<feature type="transmembrane region" description="Helical" evidence="12">
    <location>
        <begin position="328"/>
        <end position="348"/>
    </location>
</feature>
<keyword evidence="9" id="KW-0325">Glycoprotein</keyword>
<evidence type="ECO:0008006" key="18">
    <source>
        <dbReference type="Google" id="ProtNLM"/>
    </source>
</evidence>
<evidence type="ECO:0000256" key="8">
    <source>
        <dbReference type="ARBA" id="ARBA00023170"/>
    </source>
</evidence>